<sequence length="215" mass="22388">MLTNTSIIFILGLICLVHAEPATISIGDLGQYSKSGIATATPVGSAIFYDATSTGGSVIPPEGIDVYISQEVVQALEDSMSTNCKTIDQKCQDNVRALLKNPSTALQARNPLIPLAAFVALLAMVIPQLFSKKQGSWVPLHLPAPQLSQASSAISGTAVAIATGTDKPYITITRNVEALLTNTQGAIVSTMTDTAIGHSKGDVLIELPTGLAART</sequence>
<name>A0A9P4U317_9PEZI</name>
<dbReference type="Proteomes" id="UP000800235">
    <property type="component" value="Unassembled WGS sequence"/>
</dbReference>
<dbReference type="EMBL" id="MU007016">
    <property type="protein sequence ID" value="KAF2434573.1"/>
    <property type="molecule type" value="Genomic_DNA"/>
</dbReference>
<keyword evidence="1" id="KW-0732">Signal</keyword>
<organism evidence="2 3">
    <name type="scientific">Tothia fuscella</name>
    <dbReference type="NCBI Taxonomy" id="1048955"/>
    <lineage>
        <taxon>Eukaryota</taxon>
        <taxon>Fungi</taxon>
        <taxon>Dikarya</taxon>
        <taxon>Ascomycota</taxon>
        <taxon>Pezizomycotina</taxon>
        <taxon>Dothideomycetes</taxon>
        <taxon>Pleosporomycetidae</taxon>
        <taxon>Venturiales</taxon>
        <taxon>Cylindrosympodiaceae</taxon>
        <taxon>Tothia</taxon>
    </lineage>
</organism>
<gene>
    <name evidence="2" type="ORF">EJ08DRAFT_471852</name>
</gene>
<feature type="signal peptide" evidence="1">
    <location>
        <begin position="1"/>
        <end position="19"/>
    </location>
</feature>
<keyword evidence="3" id="KW-1185">Reference proteome</keyword>
<feature type="chain" id="PRO_5040371723" evidence="1">
    <location>
        <begin position="20"/>
        <end position="215"/>
    </location>
</feature>
<dbReference type="AlphaFoldDB" id="A0A9P4U317"/>
<evidence type="ECO:0000313" key="3">
    <source>
        <dbReference type="Proteomes" id="UP000800235"/>
    </source>
</evidence>
<accession>A0A9P4U317</accession>
<comment type="caution">
    <text evidence="2">The sequence shown here is derived from an EMBL/GenBank/DDBJ whole genome shotgun (WGS) entry which is preliminary data.</text>
</comment>
<evidence type="ECO:0000313" key="2">
    <source>
        <dbReference type="EMBL" id="KAF2434573.1"/>
    </source>
</evidence>
<evidence type="ECO:0000256" key="1">
    <source>
        <dbReference type="SAM" id="SignalP"/>
    </source>
</evidence>
<protein>
    <submittedName>
        <fullName evidence="2">Uncharacterized protein</fullName>
    </submittedName>
</protein>
<proteinExistence type="predicted"/>
<reference evidence="2" key="1">
    <citation type="journal article" date="2020" name="Stud. Mycol.">
        <title>101 Dothideomycetes genomes: a test case for predicting lifestyles and emergence of pathogens.</title>
        <authorList>
            <person name="Haridas S."/>
            <person name="Albert R."/>
            <person name="Binder M."/>
            <person name="Bloem J."/>
            <person name="Labutti K."/>
            <person name="Salamov A."/>
            <person name="Andreopoulos B."/>
            <person name="Baker S."/>
            <person name="Barry K."/>
            <person name="Bills G."/>
            <person name="Bluhm B."/>
            <person name="Cannon C."/>
            <person name="Castanera R."/>
            <person name="Culley D."/>
            <person name="Daum C."/>
            <person name="Ezra D."/>
            <person name="Gonzalez J."/>
            <person name="Henrissat B."/>
            <person name="Kuo A."/>
            <person name="Liang C."/>
            <person name="Lipzen A."/>
            <person name="Lutzoni F."/>
            <person name="Magnuson J."/>
            <person name="Mondo S."/>
            <person name="Nolan M."/>
            <person name="Ohm R."/>
            <person name="Pangilinan J."/>
            <person name="Park H.-J."/>
            <person name="Ramirez L."/>
            <person name="Alfaro M."/>
            <person name="Sun H."/>
            <person name="Tritt A."/>
            <person name="Yoshinaga Y."/>
            <person name="Zwiers L.-H."/>
            <person name="Turgeon B."/>
            <person name="Goodwin S."/>
            <person name="Spatafora J."/>
            <person name="Crous P."/>
            <person name="Grigoriev I."/>
        </authorList>
    </citation>
    <scope>NUCLEOTIDE SEQUENCE</scope>
    <source>
        <strain evidence="2">CBS 130266</strain>
    </source>
</reference>